<evidence type="ECO:0000256" key="1">
    <source>
        <dbReference type="ARBA" id="ARBA00005912"/>
    </source>
</evidence>
<reference evidence="5 6" key="1">
    <citation type="journal article" date="2014" name="Genome Biol. Evol.">
        <title>Phylogenomics of "Candidatus Hepatoplasma crinochetorum," a Lineage of Mollicutes Associated with Noninsect Arthropods.</title>
        <authorList>
            <person name="Leclercq S."/>
            <person name="Dittmer J."/>
            <person name="Bouchon D."/>
            <person name="Cordaux R."/>
        </authorList>
    </citation>
    <scope>NUCLEOTIDE SEQUENCE [LARGE SCALE GENOMIC DNA]</scope>
    <source>
        <strain evidence="5 6">Av</strain>
    </source>
</reference>
<evidence type="ECO:0000259" key="4">
    <source>
        <dbReference type="Pfam" id="PF01765"/>
    </source>
</evidence>
<evidence type="ECO:0000256" key="2">
    <source>
        <dbReference type="ARBA" id="ARBA00022917"/>
    </source>
</evidence>
<dbReference type="OrthoDB" id="9804006at2"/>
<dbReference type="InterPro" id="IPR023584">
    <property type="entry name" value="Ribosome_recyc_fac_dom"/>
</dbReference>
<dbReference type="FunFam" id="3.30.1360.40:FF:000001">
    <property type="entry name" value="Ribosome-recycling factor"/>
    <property type="match status" value="1"/>
</dbReference>
<proteinExistence type="inferred from homology"/>
<dbReference type="AlphaFoldDB" id="W8GER6"/>
<evidence type="ECO:0000313" key="5">
    <source>
        <dbReference type="EMBL" id="AHK22284.1"/>
    </source>
</evidence>
<dbReference type="SUPFAM" id="SSF55194">
    <property type="entry name" value="Ribosome recycling factor, RRF"/>
    <property type="match status" value="1"/>
</dbReference>
<feature type="coiled-coil region" evidence="3">
    <location>
        <begin position="113"/>
        <end position="140"/>
    </location>
</feature>
<keyword evidence="2" id="KW-0648">Protein biosynthesis</keyword>
<feature type="domain" description="Ribosome recycling factor" evidence="4">
    <location>
        <begin position="20"/>
        <end position="179"/>
    </location>
</feature>
<dbReference type="InterPro" id="IPR002661">
    <property type="entry name" value="Ribosome_recyc_fac"/>
</dbReference>
<keyword evidence="3" id="KW-0175">Coiled coil</keyword>
<sequence length="181" mass="21203">MNDYISNLKNKLEQIEKNYQDELKKIRALGAHPSLLESIYVDYYGSKIKLNQIASIKIQDGTILIINPFDKSQRKGILFALEKANLGFNIQDDGFLIKIFVPPLTEEKRKLYVKKAKEVKEQAKINLRNIRQEINKKINSDKELSKDQINNYLKNVQDQIDYKNKVFEDILKEKEKSLLMI</sequence>
<dbReference type="Pfam" id="PF01765">
    <property type="entry name" value="RRF"/>
    <property type="match status" value="1"/>
</dbReference>
<dbReference type="Gene3D" id="1.10.132.20">
    <property type="entry name" value="Ribosome-recycling factor"/>
    <property type="match status" value="1"/>
</dbReference>
<dbReference type="Proteomes" id="UP000019450">
    <property type="component" value="Chromosome"/>
</dbReference>
<accession>W8GER6</accession>
<comment type="similarity">
    <text evidence="1">Belongs to the RRF family.</text>
</comment>
<dbReference type="Gene3D" id="3.30.1360.40">
    <property type="match status" value="1"/>
</dbReference>
<name>W8GER6_9MOLU</name>
<dbReference type="HOGENOM" id="CLU_073981_2_1_14"/>
<protein>
    <submittedName>
        <fullName evidence="5">Ribosome-releasing factor</fullName>
    </submittedName>
</protein>
<dbReference type="PANTHER" id="PTHR20982:SF3">
    <property type="entry name" value="MITOCHONDRIAL RIBOSOME RECYCLING FACTOR PSEUDO 1"/>
    <property type="match status" value="1"/>
</dbReference>
<gene>
    <name evidence="5" type="primary">frr</name>
    <name evidence="5" type="ORF">X271_00176</name>
</gene>
<dbReference type="RefSeq" id="WP_025208586.1">
    <property type="nucleotide sequence ID" value="NZ_CP006932.1"/>
</dbReference>
<organism evidence="5 6">
    <name type="scientific">Candidatus Hepatoplasma crinochetorum Av</name>
    <dbReference type="NCBI Taxonomy" id="1427984"/>
    <lineage>
        <taxon>Bacteria</taxon>
        <taxon>Bacillati</taxon>
        <taxon>Mycoplasmatota</taxon>
        <taxon>Mollicutes</taxon>
        <taxon>Candidatus Hepatoplasmataceae</taxon>
        <taxon>Candidatus Hepatoplasma</taxon>
    </lineage>
</organism>
<dbReference type="EMBL" id="CP006932">
    <property type="protein sequence ID" value="AHK22284.1"/>
    <property type="molecule type" value="Genomic_DNA"/>
</dbReference>
<feature type="coiled-coil region" evidence="3">
    <location>
        <begin position="5"/>
        <end position="32"/>
    </location>
</feature>
<keyword evidence="6" id="KW-1185">Reference proteome</keyword>
<dbReference type="eggNOG" id="COG0233">
    <property type="taxonomic scope" value="Bacteria"/>
</dbReference>
<dbReference type="InterPro" id="IPR036191">
    <property type="entry name" value="RRF_sf"/>
</dbReference>
<dbReference type="GO" id="GO:0043023">
    <property type="term" value="F:ribosomal large subunit binding"/>
    <property type="evidence" value="ECO:0007669"/>
    <property type="project" value="TreeGrafter"/>
</dbReference>
<evidence type="ECO:0000313" key="6">
    <source>
        <dbReference type="Proteomes" id="UP000019450"/>
    </source>
</evidence>
<evidence type="ECO:0000256" key="3">
    <source>
        <dbReference type="SAM" id="Coils"/>
    </source>
</evidence>
<dbReference type="STRING" id="1427984.X271_00176"/>
<dbReference type="PANTHER" id="PTHR20982">
    <property type="entry name" value="RIBOSOME RECYCLING FACTOR"/>
    <property type="match status" value="1"/>
</dbReference>
<dbReference type="KEGG" id="hcr:X271_00176"/>
<dbReference type="GO" id="GO:0006412">
    <property type="term" value="P:translation"/>
    <property type="evidence" value="ECO:0007669"/>
    <property type="project" value="UniProtKB-KW"/>
</dbReference>